<dbReference type="Proteomes" id="UP001367676">
    <property type="component" value="Unassembled WGS sequence"/>
</dbReference>
<evidence type="ECO:0000256" key="1">
    <source>
        <dbReference type="SAM" id="MobiDB-lite"/>
    </source>
</evidence>
<evidence type="ECO:0000313" key="2">
    <source>
        <dbReference type="EMBL" id="KAK7591205.1"/>
    </source>
</evidence>
<dbReference type="EMBL" id="JBBCAQ010000022">
    <property type="protein sequence ID" value="KAK7591205.1"/>
    <property type="molecule type" value="Genomic_DNA"/>
</dbReference>
<accession>A0AAN9TJJ9</accession>
<protein>
    <submittedName>
        <fullName evidence="2">Uncharacterized protein</fullName>
    </submittedName>
</protein>
<name>A0AAN9TJJ9_9HEMI</name>
<comment type="caution">
    <text evidence="2">The sequence shown here is derived from an EMBL/GenBank/DDBJ whole genome shotgun (WGS) entry which is preliminary data.</text>
</comment>
<keyword evidence="3" id="KW-1185">Reference proteome</keyword>
<sequence>MELRVVHKSPGIGIEPNRAAKIGDLFEGVHPEPSEESPVSVNGADDQPATTIDKTDSSKEGATLAEQTNTTHSDSVKWDDMASRIERKTLLKELEFLRRTVEVAHEVKMLEYHGAPDEYDDNLNYEVWMYEKSRSVKWDTIIKKSADNFDFLNIFLDTMKSSLSSEDFLRIDRIVQSTLNSCYNRIRANLISGETGESVVEDPYVSIVMNGLEASKVMKMF</sequence>
<proteinExistence type="predicted"/>
<reference evidence="2 3" key="1">
    <citation type="submission" date="2024-03" db="EMBL/GenBank/DDBJ databases">
        <title>Adaptation during the transition from Ophiocordyceps entomopathogen to insect associate is accompanied by gene loss and intensified selection.</title>
        <authorList>
            <person name="Ward C.M."/>
            <person name="Onetto C.A."/>
            <person name="Borneman A.R."/>
        </authorList>
    </citation>
    <scope>NUCLEOTIDE SEQUENCE [LARGE SCALE GENOMIC DNA]</scope>
    <source>
        <strain evidence="2">AWRI1</strain>
        <tissue evidence="2">Single Adult Female</tissue>
    </source>
</reference>
<gene>
    <name evidence="2" type="ORF">V9T40_002818</name>
</gene>
<evidence type="ECO:0000313" key="3">
    <source>
        <dbReference type="Proteomes" id="UP001367676"/>
    </source>
</evidence>
<organism evidence="2 3">
    <name type="scientific">Parthenolecanium corni</name>
    <dbReference type="NCBI Taxonomy" id="536013"/>
    <lineage>
        <taxon>Eukaryota</taxon>
        <taxon>Metazoa</taxon>
        <taxon>Ecdysozoa</taxon>
        <taxon>Arthropoda</taxon>
        <taxon>Hexapoda</taxon>
        <taxon>Insecta</taxon>
        <taxon>Pterygota</taxon>
        <taxon>Neoptera</taxon>
        <taxon>Paraneoptera</taxon>
        <taxon>Hemiptera</taxon>
        <taxon>Sternorrhyncha</taxon>
        <taxon>Coccoidea</taxon>
        <taxon>Coccidae</taxon>
        <taxon>Parthenolecanium</taxon>
    </lineage>
</organism>
<feature type="region of interest" description="Disordered" evidence="1">
    <location>
        <begin position="28"/>
        <end position="72"/>
    </location>
</feature>
<dbReference type="AlphaFoldDB" id="A0AAN9TJJ9"/>